<dbReference type="InterPro" id="IPR036660">
    <property type="entry name" value="Fe-S_hydroAse_TtdB_cat_sf"/>
</dbReference>
<name>A0A1T5C5R6_9FIRM</name>
<dbReference type="RefSeq" id="WP_079589826.1">
    <property type="nucleotide sequence ID" value="NZ_FUYN01000004.1"/>
</dbReference>
<organism evidence="4 5">
    <name type="scientific">Acetoanaerobium noterae</name>
    <dbReference type="NCBI Taxonomy" id="745369"/>
    <lineage>
        <taxon>Bacteria</taxon>
        <taxon>Bacillati</taxon>
        <taxon>Bacillota</taxon>
        <taxon>Clostridia</taxon>
        <taxon>Peptostreptococcales</taxon>
        <taxon>Filifactoraceae</taxon>
        <taxon>Acetoanaerobium</taxon>
    </lineage>
</organism>
<accession>A0A1T5C5R6</accession>
<feature type="domain" description="Fe-S hydro-lyase tartrate dehydratase beta-type catalytic" evidence="3">
    <location>
        <begin position="3"/>
        <end position="175"/>
    </location>
</feature>
<keyword evidence="2" id="KW-0456">Lyase</keyword>
<dbReference type="Pfam" id="PF05683">
    <property type="entry name" value="Fumerase_C"/>
    <property type="match status" value="1"/>
</dbReference>
<dbReference type="PANTHER" id="PTHR43351">
    <property type="entry name" value="L(+)-TARTRATE DEHYDRATASE SUBUNIT BETA"/>
    <property type="match status" value="1"/>
</dbReference>
<keyword evidence="5" id="KW-1185">Reference proteome</keyword>
<dbReference type="EMBL" id="FUYN01000004">
    <property type="protein sequence ID" value="SKB54774.1"/>
    <property type="molecule type" value="Genomic_DNA"/>
</dbReference>
<evidence type="ECO:0000256" key="2">
    <source>
        <dbReference type="ARBA" id="ARBA00023239"/>
    </source>
</evidence>
<dbReference type="GO" id="GO:0016836">
    <property type="term" value="F:hydro-lyase activity"/>
    <property type="evidence" value="ECO:0007669"/>
    <property type="project" value="InterPro"/>
</dbReference>
<evidence type="ECO:0000313" key="4">
    <source>
        <dbReference type="EMBL" id="SKB54774.1"/>
    </source>
</evidence>
<reference evidence="5" key="1">
    <citation type="submission" date="2017-02" db="EMBL/GenBank/DDBJ databases">
        <authorList>
            <person name="Varghese N."/>
            <person name="Submissions S."/>
        </authorList>
    </citation>
    <scope>NUCLEOTIDE SEQUENCE [LARGE SCALE GENOMIC DNA]</scope>
    <source>
        <strain evidence="5">ATCC 35199</strain>
    </source>
</reference>
<protein>
    <submittedName>
        <fullName evidence="4">Fumarate hydratase subunit beta</fullName>
    </submittedName>
</protein>
<dbReference type="InterPro" id="IPR004647">
    <property type="entry name" value="Fe-S_hydro-lyase_TtdB-typ_cat"/>
</dbReference>
<dbReference type="Gene3D" id="3.20.130.10">
    <property type="entry name" value="Fe-S hydro-lyase, tartrate dehydratase beta-type, catalytic domain"/>
    <property type="match status" value="1"/>
</dbReference>
<dbReference type="NCBIfam" id="NF005310">
    <property type="entry name" value="PRK06842.1"/>
    <property type="match status" value="1"/>
</dbReference>
<comment type="similarity">
    <text evidence="1">Belongs to the class-I fumarase family.</text>
</comment>
<dbReference type="AlphaFoldDB" id="A0A1T5C5R6"/>
<dbReference type="Proteomes" id="UP000243406">
    <property type="component" value="Unassembled WGS sequence"/>
</dbReference>
<dbReference type="PANTHER" id="PTHR43351:SF2">
    <property type="entry name" value="L(+)-TARTRATE DEHYDRATASE SUBUNIT BETA-RELATED"/>
    <property type="match status" value="1"/>
</dbReference>
<dbReference type="OrthoDB" id="9798978at2"/>
<gene>
    <name evidence="4" type="ORF">SAMN02745120_2031</name>
</gene>
<evidence type="ECO:0000313" key="5">
    <source>
        <dbReference type="Proteomes" id="UP000243406"/>
    </source>
</evidence>
<evidence type="ECO:0000256" key="1">
    <source>
        <dbReference type="ARBA" id="ARBA00008876"/>
    </source>
</evidence>
<proteinExistence type="inferred from homology"/>
<dbReference type="SUPFAM" id="SSF117457">
    <property type="entry name" value="FumA C-terminal domain-like"/>
    <property type="match status" value="1"/>
</dbReference>
<dbReference type="NCBIfam" id="TIGR00723">
    <property type="entry name" value="ttdB_fumA_fumB"/>
    <property type="match status" value="1"/>
</dbReference>
<sequence>MTNKIHITTPLTDEIISNLKSGDEVLISGTIYTARDAAHKKLVDSINSGESLPFDIKNAIIYYVGPSPKKPGDVIGSAGPTTSYRMDAYTPTLLDLGLKGMIGKGSRNKSVVESIKKNHAVYFAAIGGAGALISSTIKSSEVIAYEELGPEAVHKLTVENFPAIVVLDSSGNDLYIIEREKYKK</sequence>
<evidence type="ECO:0000259" key="3">
    <source>
        <dbReference type="Pfam" id="PF05683"/>
    </source>
</evidence>